<dbReference type="SUPFAM" id="SSF82771">
    <property type="entry name" value="GIY-YIG endonuclease"/>
    <property type="match status" value="1"/>
</dbReference>
<evidence type="ECO:0000256" key="1">
    <source>
        <dbReference type="ARBA" id="ARBA00007435"/>
    </source>
</evidence>
<dbReference type="EMBL" id="FSRQ01000001">
    <property type="protein sequence ID" value="SIN91645.1"/>
    <property type="molecule type" value="Genomic_DNA"/>
</dbReference>
<protein>
    <submittedName>
        <fullName evidence="3">Putative endonuclease</fullName>
    </submittedName>
</protein>
<keyword evidence="4" id="KW-1185">Reference proteome</keyword>
<keyword evidence="3" id="KW-0255">Endonuclease</keyword>
<dbReference type="PROSITE" id="PS50164">
    <property type="entry name" value="GIY_YIG"/>
    <property type="match status" value="1"/>
</dbReference>
<dbReference type="OrthoDB" id="9807770at2"/>
<gene>
    <name evidence="3" type="ORF">SAMN05421769_1097</name>
</gene>
<evidence type="ECO:0000259" key="2">
    <source>
        <dbReference type="PROSITE" id="PS50164"/>
    </source>
</evidence>
<keyword evidence="3" id="KW-0378">Hydrolase</keyword>
<dbReference type="CDD" id="cd10448">
    <property type="entry name" value="GIY-YIG_unchar_3"/>
    <property type="match status" value="1"/>
</dbReference>
<sequence>MKILGTHNYYVYILTNYNKTVLYVGITNDLKMRMYHHKNPTTEDKLHFTTKYKCFNLVYYEHFQDVEQAIAREKQIKGYSRMKKENLIKSINPNWDFWNDKIE</sequence>
<organism evidence="3 4">
    <name type="scientific">Chryseobacterium scophthalmum</name>
    <dbReference type="NCBI Taxonomy" id="59733"/>
    <lineage>
        <taxon>Bacteria</taxon>
        <taxon>Pseudomonadati</taxon>
        <taxon>Bacteroidota</taxon>
        <taxon>Flavobacteriia</taxon>
        <taxon>Flavobacteriales</taxon>
        <taxon>Weeksellaceae</taxon>
        <taxon>Chryseobacterium group</taxon>
        <taxon>Chryseobacterium</taxon>
    </lineage>
</organism>
<name>A0A1N6F8P3_9FLAO</name>
<proteinExistence type="inferred from homology"/>
<dbReference type="InterPro" id="IPR000305">
    <property type="entry name" value="GIY-YIG_endonuc"/>
</dbReference>
<accession>A0A1N6F8P3</accession>
<dbReference type="RefSeq" id="WP_074229292.1">
    <property type="nucleotide sequence ID" value="NZ_FSRQ01000001.1"/>
</dbReference>
<comment type="similarity">
    <text evidence="1">Belongs to the UPF0213 family.</text>
</comment>
<reference evidence="4" key="1">
    <citation type="submission" date="2016-12" db="EMBL/GenBank/DDBJ databases">
        <authorList>
            <person name="Varghese N."/>
            <person name="Submissions S."/>
        </authorList>
    </citation>
    <scope>NUCLEOTIDE SEQUENCE [LARGE SCALE GENOMIC DNA]</scope>
    <source>
        <strain evidence="4">DSM 16779</strain>
    </source>
</reference>
<dbReference type="STRING" id="59733.SAMN05421769_1097"/>
<dbReference type="InterPro" id="IPR050190">
    <property type="entry name" value="UPF0213_domain"/>
</dbReference>
<evidence type="ECO:0000313" key="3">
    <source>
        <dbReference type="EMBL" id="SIN91645.1"/>
    </source>
</evidence>
<dbReference type="Pfam" id="PF01541">
    <property type="entry name" value="GIY-YIG"/>
    <property type="match status" value="1"/>
</dbReference>
<keyword evidence="3" id="KW-0540">Nuclease</keyword>
<dbReference type="Proteomes" id="UP000184782">
    <property type="component" value="Unassembled WGS sequence"/>
</dbReference>
<dbReference type="PANTHER" id="PTHR34477:SF5">
    <property type="entry name" value="BSL5627 PROTEIN"/>
    <property type="match status" value="1"/>
</dbReference>
<dbReference type="InterPro" id="IPR035901">
    <property type="entry name" value="GIY-YIG_endonuc_sf"/>
</dbReference>
<dbReference type="Gene3D" id="3.40.1440.10">
    <property type="entry name" value="GIY-YIG endonuclease"/>
    <property type="match status" value="1"/>
</dbReference>
<dbReference type="GO" id="GO:0004519">
    <property type="term" value="F:endonuclease activity"/>
    <property type="evidence" value="ECO:0007669"/>
    <property type="project" value="UniProtKB-KW"/>
</dbReference>
<feature type="domain" description="GIY-YIG" evidence="2">
    <location>
        <begin position="7"/>
        <end position="86"/>
    </location>
</feature>
<dbReference type="AlphaFoldDB" id="A0A1N6F8P3"/>
<dbReference type="PANTHER" id="PTHR34477">
    <property type="entry name" value="UPF0213 PROTEIN YHBQ"/>
    <property type="match status" value="1"/>
</dbReference>
<evidence type="ECO:0000313" key="4">
    <source>
        <dbReference type="Proteomes" id="UP000184782"/>
    </source>
</evidence>